<gene>
    <name evidence="3" type="ordered locus">Francci3_2798</name>
</gene>
<keyword evidence="2" id="KW-1133">Transmembrane helix</keyword>
<evidence type="ECO:0000313" key="4">
    <source>
        <dbReference type="Proteomes" id="UP000001937"/>
    </source>
</evidence>
<protein>
    <submittedName>
        <fullName evidence="3">Uncharacterized protein</fullName>
    </submittedName>
</protein>
<dbReference type="EMBL" id="CP000249">
    <property type="protein sequence ID" value="ABD12156.1"/>
    <property type="molecule type" value="Genomic_DNA"/>
</dbReference>
<feature type="transmembrane region" description="Helical" evidence="2">
    <location>
        <begin position="117"/>
        <end position="138"/>
    </location>
</feature>
<accession>Q2J986</accession>
<dbReference type="AlphaFoldDB" id="Q2J986"/>
<dbReference type="Proteomes" id="UP000001937">
    <property type="component" value="Chromosome"/>
</dbReference>
<proteinExistence type="predicted"/>
<evidence type="ECO:0000256" key="2">
    <source>
        <dbReference type="SAM" id="Phobius"/>
    </source>
</evidence>
<evidence type="ECO:0000313" key="3">
    <source>
        <dbReference type="EMBL" id="ABD12156.1"/>
    </source>
</evidence>
<keyword evidence="4" id="KW-1185">Reference proteome</keyword>
<sequence length="150" mass="16310">MLGDGVPAFSDPPTWSDRPGPIDLVRSGFGRIGPSPPRSRPPHGLTWRFVGQSRTATNERVHALAIQPNGIAHFLFICDPHRVTRKYRPPASWRSGAPRPGSGRDTVRLGGYTMSHLLANVIIEVVGTAVILLLTGLVRRWLGQPAARPA</sequence>
<feature type="region of interest" description="Disordered" evidence="1">
    <location>
        <begin position="1"/>
        <end position="21"/>
    </location>
</feature>
<keyword evidence="2" id="KW-0812">Transmembrane</keyword>
<organism evidence="3 4">
    <name type="scientific">Frankia casuarinae (strain DSM 45818 / CECT 9043 / HFP020203 / CcI3)</name>
    <dbReference type="NCBI Taxonomy" id="106370"/>
    <lineage>
        <taxon>Bacteria</taxon>
        <taxon>Bacillati</taxon>
        <taxon>Actinomycetota</taxon>
        <taxon>Actinomycetes</taxon>
        <taxon>Frankiales</taxon>
        <taxon>Frankiaceae</taxon>
        <taxon>Frankia</taxon>
    </lineage>
</organism>
<name>Q2J986_FRACC</name>
<evidence type="ECO:0000256" key="1">
    <source>
        <dbReference type="SAM" id="MobiDB-lite"/>
    </source>
</evidence>
<keyword evidence="2" id="KW-0472">Membrane</keyword>
<dbReference type="HOGENOM" id="CLU_1737878_0_0_11"/>
<dbReference type="KEGG" id="fra:Francci3_2798"/>
<reference evidence="3 4" key="1">
    <citation type="journal article" date="2007" name="Genome Res.">
        <title>Genome characteristics of facultatively symbiotic Frankia sp. strains reflect host range and host plant biogeography.</title>
        <authorList>
            <person name="Normand P."/>
            <person name="Lapierre P."/>
            <person name="Tisa L.S."/>
            <person name="Gogarten J.P."/>
            <person name="Alloisio N."/>
            <person name="Bagnarol E."/>
            <person name="Bassi C.A."/>
            <person name="Berry A.M."/>
            <person name="Bickhart D.M."/>
            <person name="Choisne N."/>
            <person name="Couloux A."/>
            <person name="Cournoyer B."/>
            <person name="Cruveiller S."/>
            <person name="Daubin V."/>
            <person name="Demange N."/>
            <person name="Francino M.P."/>
            <person name="Goltsman E."/>
            <person name="Huang Y."/>
            <person name="Kopp O.R."/>
            <person name="Labarre L."/>
            <person name="Lapidus A."/>
            <person name="Lavire C."/>
            <person name="Marechal J."/>
            <person name="Martinez M."/>
            <person name="Mastronunzio J.E."/>
            <person name="Mullin B.C."/>
            <person name="Niemann J."/>
            <person name="Pujic P."/>
            <person name="Rawnsley T."/>
            <person name="Rouy Z."/>
            <person name="Schenowitz C."/>
            <person name="Sellstedt A."/>
            <person name="Tavares F."/>
            <person name="Tomkins J.P."/>
            <person name="Vallenet D."/>
            <person name="Valverde C."/>
            <person name="Wall L.G."/>
            <person name="Wang Y."/>
            <person name="Medigue C."/>
            <person name="Benson D.R."/>
        </authorList>
    </citation>
    <scope>NUCLEOTIDE SEQUENCE [LARGE SCALE GENOMIC DNA]</scope>
    <source>
        <strain evidence="4">DSM 45818 / CECT 9043 / CcI3</strain>
    </source>
</reference>